<reference evidence="11" key="1">
    <citation type="journal article" date="2021" name="Syst. Appl. Microbiol.">
        <title>Roseomonas hellenica sp. nov., isolated from roots of wild-growing Alkanna tinctoria.</title>
        <authorList>
            <person name="Rat A."/>
            <person name="Naranjo H.D."/>
            <person name="Lebbe L."/>
            <person name="Cnockaert M."/>
            <person name="Krigas N."/>
            <person name="Grigoriadou K."/>
            <person name="Maloupa E."/>
            <person name="Willems A."/>
        </authorList>
    </citation>
    <scope>NUCLEOTIDE SEQUENCE [LARGE SCALE GENOMIC DNA]</scope>
    <source>
        <strain evidence="11">LMG 31523</strain>
    </source>
</reference>
<feature type="domain" description="ABC transmembrane type-1" evidence="9">
    <location>
        <begin position="47"/>
        <end position="327"/>
    </location>
</feature>
<feature type="transmembrane region" description="Helical" evidence="7">
    <location>
        <begin position="43"/>
        <end position="66"/>
    </location>
</feature>
<name>A0ABS5EZZ1_9PROT</name>
<comment type="caution">
    <text evidence="10">The sequence shown here is derived from an EMBL/GenBank/DDBJ whole genome shotgun (WGS) entry which is preliminary data.</text>
</comment>
<dbReference type="PROSITE" id="PS50929">
    <property type="entry name" value="ABC_TM1F"/>
    <property type="match status" value="1"/>
</dbReference>
<dbReference type="Pfam" id="PF00005">
    <property type="entry name" value="ABC_tran"/>
    <property type="match status" value="1"/>
</dbReference>
<keyword evidence="5 7" id="KW-1133">Transmembrane helix</keyword>
<dbReference type="SUPFAM" id="SSF90123">
    <property type="entry name" value="ABC transporter transmembrane region"/>
    <property type="match status" value="1"/>
</dbReference>
<dbReference type="SUPFAM" id="SSF52540">
    <property type="entry name" value="P-loop containing nucleoside triphosphate hydrolases"/>
    <property type="match status" value="1"/>
</dbReference>
<feature type="domain" description="ABC transporter" evidence="8">
    <location>
        <begin position="361"/>
        <end position="595"/>
    </location>
</feature>
<evidence type="ECO:0000313" key="11">
    <source>
        <dbReference type="Proteomes" id="UP001196870"/>
    </source>
</evidence>
<dbReference type="RefSeq" id="WP_211853532.1">
    <property type="nucleotide sequence ID" value="NZ_JAAGBB010000018.1"/>
</dbReference>
<dbReference type="InterPro" id="IPR039421">
    <property type="entry name" value="Type_1_exporter"/>
</dbReference>
<evidence type="ECO:0000256" key="3">
    <source>
        <dbReference type="ARBA" id="ARBA00022741"/>
    </source>
</evidence>
<evidence type="ECO:0000313" key="10">
    <source>
        <dbReference type="EMBL" id="MBR0665861.1"/>
    </source>
</evidence>
<dbReference type="GO" id="GO:0005524">
    <property type="term" value="F:ATP binding"/>
    <property type="evidence" value="ECO:0007669"/>
    <property type="project" value="UniProtKB-KW"/>
</dbReference>
<dbReference type="Pfam" id="PF00664">
    <property type="entry name" value="ABC_membrane"/>
    <property type="match status" value="1"/>
</dbReference>
<evidence type="ECO:0000259" key="9">
    <source>
        <dbReference type="PROSITE" id="PS50929"/>
    </source>
</evidence>
<protein>
    <submittedName>
        <fullName evidence="10">ABC transporter ATP-binding protein</fullName>
    </submittedName>
</protein>
<dbReference type="PROSITE" id="PS50893">
    <property type="entry name" value="ABC_TRANSPORTER_2"/>
    <property type="match status" value="1"/>
</dbReference>
<proteinExistence type="predicted"/>
<dbReference type="PROSITE" id="PS00211">
    <property type="entry name" value="ABC_TRANSPORTER_1"/>
    <property type="match status" value="1"/>
</dbReference>
<dbReference type="SMART" id="SM00382">
    <property type="entry name" value="AAA"/>
    <property type="match status" value="1"/>
</dbReference>
<feature type="transmembrane region" description="Helical" evidence="7">
    <location>
        <begin position="72"/>
        <end position="94"/>
    </location>
</feature>
<dbReference type="InterPro" id="IPR003593">
    <property type="entry name" value="AAA+_ATPase"/>
</dbReference>
<dbReference type="Proteomes" id="UP001196870">
    <property type="component" value="Unassembled WGS sequence"/>
</dbReference>
<feature type="transmembrane region" description="Helical" evidence="7">
    <location>
        <begin position="184"/>
        <end position="204"/>
    </location>
</feature>
<dbReference type="Gene3D" id="1.20.1560.10">
    <property type="entry name" value="ABC transporter type 1, transmembrane domain"/>
    <property type="match status" value="1"/>
</dbReference>
<evidence type="ECO:0000256" key="7">
    <source>
        <dbReference type="SAM" id="Phobius"/>
    </source>
</evidence>
<organism evidence="10 11">
    <name type="scientific">Plastoroseomonas hellenica</name>
    <dbReference type="NCBI Taxonomy" id="2687306"/>
    <lineage>
        <taxon>Bacteria</taxon>
        <taxon>Pseudomonadati</taxon>
        <taxon>Pseudomonadota</taxon>
        <taxon>Alphaproteobacteria</taxon>
        <taxon>Acetobacterales</taxon>
        <taxon>Acetobacteraceae</taxon>
        <taxon>Plastoroseomonas</taxon>
    </lineage>
</organism>
<dbReference type="InterPro" id="IPR011527">
    <property type="entry name" value="ABC1_TM_dom"/>
</dbReference>
<dbReference type="InterPro" id="IPR003439">
    <property type="entry name" value="ABC_transporter-like_ATP-bd"/>
</dbReference>
<keyword evidence="6 7" id="KW-0472">Membrane</keyword>
<sequence>MSATAIWNQEEQRRQENAGTEALLRYRTRPLGFLLRYVRSRGLAHGVVLGSVIAAVACSVGTHYAVKMLVDTLAGGPGAAAWMAFAVLAAVLAADNMLWRIGGWISAATFPAVTAAMRADLFHHLGGHAPAFFAGRSAGVLASRVTATANAAYTMLYNFTWHALPPAVAVSFAITLLATVNPLMGAALVAAAATLSFVIARLAARGQPLHVSYAAKAAAVDGELVDVVQNIGLVRAFGGIGRERRRFGRVVGDEVAHRTRSLRYLEGLRLLHAAVTAVLTTALLAWVMGMWERGQATTGDIVLVCSLGFTILHASRDLAVALVELTQHMARLSEAVATLLVPHELPDAPGAAPLRPRGGAVEFRDVHFAYPGGAPVLRGLDLLIPAGQRVGLVGRSGAGKSTVLALLQRTAMPQEGRILVDGQDIARTLQESLAHSIAVVPQDVPLLHRSVLANIRYGRPDASDAEILAVAEAARCRDFIEALPQGFHTVVGDRGTKLSGGQRQRIAIARALLKDAPILLLDEATSALDSESEAEVQRALDRLMQGRTVIAVAHRLATLRNFDRIVVMESGRMVDDGTPGQLARRPGPYRVLLEQQALERISAAAD</sequence>
<feature type="transmembrane region" description="Helical" evidence="7">
    <location>
        <begin position="270"/>
        <end position="289"/>
    </location>
</feature>
<dbReference type="Gene3D" id="3.40.50.300">
    <property type="entry name" value="P-loop containing nucleotide triphosphate hydrolases"/>
    <property type="match status" value="1"/>
</dbReference>
<comment type="subcellular location">
    <subcellularLocation>
        <location evidence="1">Cell membrane</location>
        <topology evidence="1">Multi-pass membrane protein</topology>
    </subcellularLocation>
</comment>
<keyword evidence="3" id="KW-0547">Nucleotide-binding</keyword>
<evidence type="ECO:0000256" key="5">
    <source>
        <dbReference type="ARBA" id="ARBA00022989"/>
    </source>
</evidence>
<evidence type="ECO:0000256" key="1">
    <source>
        <dbReference type="ARBA" id="ARBA00004651"/>
    </source>
</evidence>
<dbReference type="EMBL" id="JAAGBB010000018">
    <property type="protein sequence ID" value="MBR0665861.1"/>
    <property type="molecule type" value="Genomic_DNA"/>
</dbReference>
<feature type="transmembrane region" description="Helical" evidence="7">
    <location>
        <begin position="159"/>
        <end position="178"/>
    </location>
</feature>
<keyword evidence="2 7" id="KW-0812">Transmembrane</keyword>
<evidence type="ECO:0000256" key="6">
    <source>
        <dbReference type="ARBA" id="ARBA00023136"/>
    </source>
</evidence>
<dbReference type="InterPro" id="IPR036640">
    <property type="entry name" value="ABC1_TM_sf"/>
</dbReference>
<dbReference type="InterPro" id="IPR027417">
    <property type="entry name" value="P-loop_NTPase"/>
</dbReference>
<evidence type="ECO:0000259" key="8">
    <source>
        <dbReference type="PROSITE" id="PS50893"/>
    </source>
</evidence>
<keyword evidence="11" id="KW-1185">Reference proteome</keyword>
<keyword evidence="4 10" id="KW-0067">ATP-binding</keyword>
<accession>A0ABS5EZZ1</accession>
<gene>
    <name evidence="10" type="ORF">GXW71_16000</name>
</gene>
<dbReference type="PANTHER" id="PTHR43394">
    <property type="entry name" value="ATP-DEPENDENT PERMEASE MDL1, MITOCHONDRIAL"/>
    <property type="match status" value="1"/>
</dbReference>
<dbReference type="InterPro" id="IPR017871">
    <property type="entry name" value="ABC_transporter-like_CS"/>
</dbReference>
<evidence type="ECO:0000256" key="2">
    <source>
        <dbReference type="ARBA" id="ARBA00022692"/>
    </source>
</evidence>
<dbReference type="PANTHER" id="PTHR43394:SF7">
    <property type="entry name" value="ABC TRANSPORTER B FAMILY MEMBER 28"/>
    <property type="match status" value="1"/>
</dbReference>
<evidence type="ECO:0000256" key="4">
    <source>
        <dbReference type="ARBA" id="ARBA00022840"/>
    </source>
</evidence>